<dbReference type="InterPro" id="IPR025665">
    <property type="entry name" value="Beta-barrel_OMP_2"/>
</dbReference>
<accession>A0A7K0KI50</accession>
<feature type="domain" description="Outer membrane protein beta-barrel" evidence="2">
    <location>
        <begin position="18"/>
        <end position="182"/>
    </location>
</feature>
<keyword evidence="4" id="KW-1185">Reference proteome</keyword>
<reference evidence="3 4" key="1">
    <citation type="submission" date="2019-08" db="EMBL/GenBank/DDBJ databases">
        <title>In-depth cultivation of the pig gut microbiome towards novel bacterial diversity and tailored functional studies.</title>
        <authorList>
            <person name="Wylensek D."/>
            <person name="Hitch T.C.A."/>
            <person name="Clavel T."/>
        </authorList>
    </citation>
    <scope>NUCLEOTIDE SEQUENCE [LARGE SCALE GENOMIC DNA]</scope>
    <source>
        <strain evidence="3 4">LKV-178-WT-2A</strain>
    </source>
</reference>
<gene>
    <name evidence="3" type="ORF">FYJ73_13210</name>
</gene>
<feature type="signal peptide" evidence="1">
    <location>
        <begin position="1"/>
        <end position="19"/>
    </location>
</feature>
<dbReference type="Proteomes" id="UP000438914">
    <property type="component" value="Unassembled WGS sequence"/>
</dbReference>
<sequence length="204" mass="21899">MKKIIIIACLLLTSVGTFAQHAKGSFNIQPKVGLNVATMTDNDGSDPRVGFVGGAEFEYQATDLLSLSFGALYSQQGLKANSDEMDGTIKMDYINVPVLLNVYVTKGLAVKAGIQPGFKVNSKVKVSASGASAEVDLEKALQAGGVDASVKSVDFAIPMGLSYEYRNFQFDARYNLSVTKAIEAEGESTKHSVFQFTIGYKFNL</sequence>
<protein>
    <submittedName>
        <fullName evidence="3">PorT family protein</fullName>
    </submittedName>
</protein>
<evidence type="ECO:0000256" key="1">
    <source>
        <dbReference type="SAM" id="SignalP"/>
    </source>
</evidence>
<evidence type="ECO:0000313" key="3">
    <source>
        <dbReference type="EMBL" id="MST85611.1"/>
    </source>
</evidence>
<keyword evidence="1" id="KW-0732">Signal</keyword>
<comment type="caution">
    <text evidence="3">The sequence shown here is derived from an EMBL/GenBank/DDBJ whole genome shotgun (WGS) entry which is preliminary data.</text>
</comment>
<evidence type="ECO:0000313" key="4">
    <source>
        <dbReference type="Proteomes" id="UP000438914"/>
    </source>
</evidence>
<dbReference type="RefSeq" id="WP_154535198.1">
    <property type="nucleotide sequence ID" value="NZ_VUNG01000044.1"/>
</dbReference>
<evidence type="ECO:0000259" key="2">
    <source>
        <dbReference type="Pfam" id="PF13568"/>
    </source>
</evidence>
<dbReference type="Pfam" id="PF13568">
    <property type="entry name" value="OMP_b-brl_2"/>
    <property type="match status" value="1"/>
</dbReference>
<name>A0A7K0KI50_9BACT</name>
<feature type="chain" id="PRO_5029458204" evidence="1">
    <location>
        <begin position="20"/>
        <end position="204"/>
    </location>
</feature>
<organism evidence="3 4">
    <name type="scientific">Hallella mizrahii</name>
    <dbReference type="NCBI Taxonomy" id="2606637"/>
    <lineage>
        <taxon>Bacteria</taxon>
        <taxon>Pseudomonadati</taxon>
        <taxon>Bacteroidota</taxon>
        <taxon>Bacteroidia</taxon>
        <taxon>Bacteroidales</taxon>
        <taxon>Prevotellaceae</taxon>
        <taxon>Hallella</taxon>
    </lineage>
</organism>
<dbReference type="EMBL" id="VUNG01000044">
    <property type="protein sequence ID" value="MST85611.1"/>
    <property type="molecule type" value="Genomic_DNA"/>
</dbReference>
<dbReference type="AlphaFoldDB" id="A0A7K0KI50"/>
<proteinExistence type="predicted"/>